<proteinExistence type="predicted"/>
<feature type="domain" description="DUF5681" evidence="2">
    <location>
        <begin position="25"/>
        <end position="67"/>
    </location>
</feature>
<accession>A0A0F9PAU2</accession>
<protein>
    <recommendedName>
        <fullName evidence="2">DUF5681 domain-containing protein</fullName>
    </recommendedName>
</protein>
<feature type="region of interest" description="Disordered" evidence="1">
    <location>
        <begin position="15"/>
        <end position="42"/>
    </location>
</feature>
<dbReference type="InterPro" id="IPR043736">
    <property type="entry name" value="DUF5681"/>
</dbReference>
<dbReference type="EMBL" id="LAZR01002524">
    <property type="protein sequence ID" value="KKN28935.1"/>
    <property type="molecule type" value="Genomic_DNA"/>
</dbReference>
<name>A0A0F9PAU2_9ZZZZ</name>
<evidence type="ECO:0000313" key="3">
    <source>
        <dbReference type="EMBL" id="KKN28935.1"/>
    </source>
</evidence>
<comment type="caution">
    <text evidence="3">The sequence shown here is derived from an EMBL/GenBank/DDBJ whole genome shotgun (WGS) entry which is preliminary data.</text>
</comment>
<evidence type="ECO:0000256" key="1">
    <source>
        <dbReference type="SAM" id="MobiDB-lite"/>
    </source>
</evidence>
<dbReference type="AlphaFoldDB" id="A0A0F9PAU2"/>
<gene>
    <name evidence="3" type="ORF">LCGC14_0849330</name>
</gene>
<dbReference type="Pfam" id="PF18932">
    <property type="entry name" value="DUF5681"/>
    <property type="match status" value="1"/>
</dbReference>
<reference evidence="3" key="1">
    <citation type="journal article" date="2015" name="Nature">
        <title>Complex archaea that bridge the gap between prokaryotes and eukaryotes.</title>
        <authorList>
            <person name="Spang A."/>
            <person name="Saw J.H."/>
            <person name="Jorgensen S.L."/>
            <person name="Zaremba-Niedzwiedzka K."/>
            <person name="Martijn J."/>
            <person name="Lind A.E."/>
            <person name="van Eijk R."/>
            <person name="Schleper C."/>
            <person name="Guy L."/>
            <person name="Ettema T.J."/>
        </authorList>
    </citation>
    <scope>NUCLEOTIDE SEQUENCE</scope>
</reference>
<organism evidence="3">
    <name type="scientific">marine sediment metagenome</name>
    <dbReference type="NCBI Taxonomy" id="412755"/>
    <lineage>
        <taxon>unclassified sequences</taxon>
        <taxon>metagenomes</taxon>
        <taxon>ecological metagenomes</taxon>
    </lineage>
</organism>
<sequence length="125" mass="13962">MVFLVDVGKPNMKYKKKGSANQGGATRFKKGQVANPKGRPKGTANRFSIADLAKAIKFVERDKQQTFMAVWIEAAWGNASDMSTIANYMLPKLRSIEGLVGTFEASMDDDTAERIQNKLKERFEQ</sequence>
<evidence type="ECO:0000259" key="2">
    <source>
        <dbReference type="Pfam" id="PF18932"/>
    </source>
</evidence>